<evidence type="ECO:0000313" key="2">
    <source>
        <dbReference type="Proteomes" id="UP000241238"/>
    </source>
</evidence>
<dbReference type="InterPro" id="IPR011004">
    <property type="entry name" value="Trimer_LpxA-like_sf"/>
</dbReference>
<keyword evidence="2" id="KW-1185">Reference proteome</keyword>
<dbReference type="SUPFAM" id="SSF51161">
    <property type="entry name" value="Trimeric LpxA-like enzymes"/>
    <property type="match status" value="1"/>
</dbReference>
<accession>A0ABN5JKB4</accession>
<evidence type="ECO:0000313" key="1">
    <source>
        <dbReference type="EMBL" id="AVQ31581.1"/>
    </source>
</evidence>
<dbReference type="Pfam" id="PF00132">
    <property type="entry name" value="Hexapep"/>
    <property type="match status" value="2"/>
</dbReference>
<dbReference type="PANTHER" id="PTHR43300">
    <property type="entry name" value="ACETYLTRANSFERASE"/>
    <property type="match status" value="1"/>
</dbReference>
<dbReference type="Proteomes" id="UP000241238">
    <property type="component" value="Chromosome"/>
</dbReference>
<dbReference type="RefSeq" id="WP_005947838.1">
    <property type="nucleotide sequence ID" value="NZ_CP028103.1"/>
</dbReference>
<reference evidence="2" key="1">
    <citation type="journal article" date="2018" name="MSphere">
        <title>Fusobacterium Genomics Using MinION and Illumina Sequencing Enables Genome Completion and Correction.</title>
        <authorList>
            <person name="Todd S.M."/>
            <person name="Settlage R.E."/>
            <person name="Lahmers K.K."/>
            <person name="Slade D.J."/>
        </authorList>
    </citation>
    <scope>NUCLEOTIDE SEQUENCE [LARGE SCALE GENOMIC DNA]</scope>
    <source>
        <strain evidence="2">ATCC 27725</strain>
    </source>
</reference>
<dbReference type="InterPro" id="IPR001451">
    <property type="entry name" value="Hexapep"/>
</dbReference>
<gene>
    <name evidence="1" type="ORF">C4N18_10260</name>
</gene>
<dbReference type="GeneID" id="77468375"/>
<name>A0ABN5JKB4_FUSVA</name>
<dbReference type="Pfam" id="PF14602">
    <property type="entry name" value="Hexapep_2"/>
    <property type="match status" value="1"/>
</dbReference>
<dbReference type="Gene3D" id="2.160.10.10">
    <property type="entry name" value="Hexapeptide repeat proteins"/>
    <property type="match status" value="1"/>
</dbReference>
<dbReference type="PANTHER" id="PTHR43300:SF4">
    <property type="entry name" value="ACYL-[ACYL-CARRIER-PROTEIN]--UDP-N-ACETYLGLUCOSAMINE O-ACYLTRANSFERASE"/>
    <property type="match status" value="1"/>
</dbReference>
<protein>
    <submittedName>
        <fullName evidence="1">UDP-3-O-(3-hydroxymyristoyl)glucosamine N-acyltransferase</fullName>
    </submittedName>
</protein>
<proteinExistence type="predicted"/>
<dbReference type="EMBL" id="CP028103">
    <property type="protein sequence ID" value="AVQ31581.1"/>
    <property type="molecule type" value="Genomic_DNA"/>
</dbReference>
<dbReference type="InterPro" id="IPR007691">
    <property type="entry name" value="LpxD"/>
</dbReference>
<organism evidence="1 2">
    <name type="scientific">Fusobacterium varium ATCC 27725</name>
    <dbReference type="NCBI Taxonomy" id="469618"/>
    <lineage>
        <taxon>Bacteria</taxon>
        <taxon>Fusobacteriati</taxon>
        <taxon>Fusobacteriota</taxon>
        <taxon>Fusobacteriia</taxon>
        <taxon>Fusobacteriales</taxon>
        <taxon>Fusobacteriaceae</taxon>
        <taxon>Fusobacterium</taxon>
    </lineage>
</organism>
<sequence length="297" mass="33337">MKLSELNIGEVIRDSEFDWLGLTAEEYEGRKVLTFLNDEKYIEEVIKNKSITSIITTLKITDKIKNLNIGILISKNPKKDFFELHNKLVEENFYFIKEENKISSKALISPKATIGEYNIEIEENVLIEDNVTIYPNTVIKKNSIIRAGSRIGGNGFEFSRFEDEILSIKSAGKVIIKENVEIQNNNTIDKGVFGETILSKNVKTDNLVHIGHDVIIGENTFLTACVEISGRVKIGKNSYFGPNCTIKNGIIIGENAKITMGAVVTKNVNDNETVTGNFAVSHTDYLKILKFLLKEVE</sequence>
<dbReference type="CDD" id="cd03352">
    <property type="entry name" value="LbH_LpxD"/>
    <property type="match status" value="1"/>
</dbReference>
<dbReference type="InterPro" id="IPR050179">
    <property type="entry name" value="Trans_hexapeptide_repeat"/>
</dbReference>